<proteinExistence type="predicted"/>
<gene>
    <name evidence="1" type="ORF">C3B54_111606</name>
</gene>
<organism evidence="1 2">
    <name type="scientific">Pontimonas salivibrio</name>
    <dbReference type="NCBI Taxonomy" id="1159327"/>
    <lineage>
        <taxon>Bacteria</taxon>
        <taxon>Bacillati</taxon>
        <taxon>Actinomycetota</taxon>
        <taxon>Actinomycetes</taxon>
        <taxon>Micrococcales</taxon>
        <taxon>Microbacteriaceae</taxon>
        <taxon>Pontimonas</taxon>
    </lineage>
</organism>
<dbReference type="AlphaFoldDB" id="A0A2L2BSC0"/>
<dbReference type="EMBL" id="CP026923">
    <property type="protein sequence ID" value="AVG24541.1"/>
    <property type="molecule type" value="Genomic_DNA"/>
</dbReference>
<protein>
    <submittedName>
        <fullName evidence="1">Fimbriae assembly protein RcpC</fullName>
    </submittedName>
</protein>
<name>A0A2L2BSC0_9MICO</name>
<evidence type="ECO:0000313" key="2">
    <source>
        <dbReference type="Proteomes" id="UP000243077"/>
    </source>
</evidence>
<reference evidence="1 2" key="1">
    <citation type="submission" date="2018-02" db="EMBL/GenBank/DDBJ databases">
        <title>Complete genome of the streamlined marine actinobacterium Pontimonas salivibrio CL-TW6 adapted to coastal planktonic lifestype.</title>
        <authorList>
            <person name="Cho B.C."/>
            <person name="Hardies S.C."/>
            <person name="Jang G.I."/>
            <person name="Hwang C.Y."/>
        </authorList>
    </citation>
    <scope>NUCLEOTIDE SEQUENCE [LARGE SCALE GENOMIC DNA]</scope>
    <source>
        <strain evidence="1 2">CL-TW6</strain>
    </source>
</reference>
<keyword evidence="2" id="KW-1185">Reference proteome</keyword>
<sequence>MARLILGLGIVGISVGGVWWVVGSVNHLEPYLIATQDVTPGQRLADVSTQTVYLGTPSGNPGLLTPEALDTHGSLIAETTLSRGSVLLEGHFVQPAPSDQSAFSVQVSSGGAGWLNTGHYVDVWISAPMENQQFAIPVVAAPAARIVAIRAEEGFAANPEVVRVDLAVTSRDLPALVHALANGFDIQLSPAVDPRLEPSKEN</sequence>
<evidence type="ECO:0000313" key="1">
    <source>
        <dbReference type="EMBL" id="AVG24541.1"/>
    </source>
</evidence>
<dbReference type="Proteomes" id="UP000243077">
    <property type="component" value="Chromosome"/>
</dbReference>
<accession>A0A2L2BSC0</accession>
<dbReference type="KEGG" id="psai:C3B54_111606"/>